<feature type="signal peptide" evidence="2">
    <location>
        <begin position="1"/>
        <end position="27"/>
    </location>
</feature>
<dbReference type="Proteomes" id="UP000199041">
    <property type="component" value="Unassembled WGS sequence"/>
</dbReference>
<name>A0A1H3YLG9_9BACT</name>
<organism evidence="4 5">
    <name type="scientific">Arachidicoccus rhizosphaerae</name>
    <dbReference type="NCBI Taxonomy" id="551991"/>
    <lineage>
        <taxon>Bacteria</taxon>
        <taxon>Pseudomonadati</taxon>
        <taxon>Bacteroidota</taxon>
        <taxon>Chitinophagia</taxon>
        <taxon>Chitinophagales</taxon>
        <taxon>Chitinophagaceae</taxon>
        <taxon>Arachidicoccus</taxon>
    </lineage>
</organism>
<dbReference type="SUPFAM" id="SSF49899">
    <property type="entry name" value="Concanavalin A-like lectins/glucanases"/>
    <property type="match status" value="1"/>
</dbReference>
<dbReference type="InterPro" id="IPR000757">
    <property type="entry name" value="Beta-glucanase-like"/>
</dbReference>
<reference evidence="4 5" key="1">
    <citation type="submission" date="2016-10" db="EMBL/GenBank/DDBJ databases">
        <authorList>
            <person name="de Groot N.N."/>
        </authorList>
    </citation>
    <scope>NUCLEOTIDE SEQUENCE [LARGE SCALE GENOMIC DNA]</scope>
    <source>
        <strain evidence="4 5">Vu-144</strain>
    </source>
</reference>
<proteinExistence type="inferred from homology"/>
<dbReference type="PROSITE" id="PS51257">
    <property type="entry name" value="PROKAR_LIPOPROTEIN"/>
    <property type="match status" value="1"/>
</dbReference>
<dbReference type="EMBL" id="FNQY01000008">
    <property type="protein sequence ID" value="SEA11858.1"/>
    <property type="molecule type" value="Genomic_DNA"/>
</dbReference>
<dbReference type="PANTHER" id="PTHR10963">
    <property type="entry name" value="GLYCOSYL HYDROLASE-RELATED"/>
    <property type="match status" value="1"/>
</dbReference>
<gene>
    <name evidence="4" type="ORF">SAMN05192529_108131</name>
</gene>
<evidence type="ECO:0000256" key="1">
    <source>
        <dbReference type="ARBA" id="ARBA00006865"/>
    </source>
</evidence>
<dbReference type="AlphaFoldDB" id="A0A1H3YLG9"/>
<dbReference type="PANTHER" id="PTHR10963:SF55">
    <property type="entry name" value="GLYCOSIDE HYDROLASE FAMILY 16 PROTEIN"/>
    <property type="match status" value="1"/>
</dbReference>
<keyword evidence="2" id="KW-0732">Signal</keyword>
<evidence type="ECO:0000259" key="3">
    <source>
        <dbReference type="PROSITE" id="PS51762"/>
    </source>
</evidence>
<keyword evidence="5" id="KW-1185">Reference proteome</keyword>
<dbReference type="Pfam" id="PF00722">
    <property type="entry name" value="Glyco_hydro_16"/>
    <property type="match status" value="1"/>
</dbReference>
<comment type="similarity">
    <text evidence="1">Belongs to the glycosyl hydrolase 16 family.</text>
</comment>
<dbReference type="STRING" id="551991.SAMN05192529_108131"/>
<sequence>MKRINPGFVFFAAPLLILLSCSKGSSYQPPATPTNLSYHVEIVGATTGDPAGDGSGVVHLSLSGKNVTSYAVSLPTENKTYSLTAASGTVDIVFSSGAGTTTKYPINISAYCNTVKADTTLYASVYVSKPETPGTVLVWSDEFDSTALNTNVWNYETGNLGVNNELEYYTKDADNLQVKDGYLQITALKSANYNNSGWDYTSARINTQDKFSFTYGKVVIRAKIPGDDGTWPALWLLGSNINAVGWPACGEIDLMEEGTVTGFENILSSLHWGTLASPQDMMQSRKVSGSTTDFHEYSMDWRADHIAFYYDGTLLYSQANTSSMPFNQKFFFIFNVAVGGNMGGTNINLKSGSTMYVDYVRVYN</sequence>
<evidence type="ECO:0000313" key="5">
    <source>
        <dbReference type="Proteomes" id="UP000199041"/>
    </source>
</evidence>
<dbReference type="OrthoDB" id="9809583at2"/>
<dbReference type="Gene3D" id="2.60.120.200">
    <property type="match status" value="1"/>
</dbReference>
<dbReference type="RefSeq" id="WP_091396755.1">
    <property type="nucleotide sequence ID" value="NZ_FNQY01000008.1"/>
</dbReference>
<dbReference type="GO" id="GO:0005975">
    <property type="term" value="P:carbohydrate metabolic process"/>
    <property type="evidence" value="ECO:0007669"/>
    <property type="project" value="InterPro"/>
</dbReference>
<protein>
    <submittedName>
        <fullName evidence="4">Glycosyl hydrolases family 16</fullName>
    </submittedName>
</protein>
<keyword evidence="4" id="KW-0378">Hydrolase</keyword>
<feature type="chain" id="PRO_5011719673" evidence="2">
    <location>
        <begin position="28"/>
        <end position="364"/>
    </location>
</feature>
<dbReference type="InterPro" id="IPR050546">
    <property type="entry name" value="Glycosyl_Hydrlase_16"/>
</dbReference>
<evidence type="ECO:0000256" key="2">
    <source>
        <dbReference type="SAM" id="SignalP"/>
    </source>
</evidence>
<dbReference type="InterPro" id="IPR013320">
    <property type="entry name" value="ConA-like_dom_sf"/>
</dbReference>
<accession>A0A1H3YLG9</accession>
<dbReference type="GO" id="GO:0004553">
    <property type="term" value="F:hydrolase activity, hydrolyzing O-glycosyl compounds"/>
    <property type="evidence" value="ECO:0007669"/>
    <property type="project" value="InterPro"/>
</dbReference>
<evidence type="ECO:0000313" key="4">
    <source>
        <dbReference type="EMBL" id="SEA11858.1"/>
    </source>
</evidence>
<dbReference type="PROSITE" id="PS51762">
    <property type="entry name" value="GH16_2"/>
    <property type="match status" value="1"/>
</dbReference>
<dbReference type="CDD" id="cd08023">
    <property type="entry name" value="GH16_laminarinase_like"/>
    <property type="match status" value="1"/>
</dbReference>
<feature type="domain" description="GH16" evidence="3">
    <location>
        <begin position="125"/>
        <end position="364"/>
    </location>
</feature>